<evidence type="ECO:0000256" key="5">
    <source>
        <dbReference type="ARBA" id="ARBA00022989"/>
    </source>
</evidence>
<organism evidence="10">
    <name type="scientific">Anthoceros punctatus</name>
    <name type="common">Hornwort</name>
    <dbReference type="NCBI Taxonomy" id="3234"/>
    <lineage>
        <taxon>Eukaryota</taxon>
        <taxon>Viridiplantae</taxon>
        <taxon>Streptophyta</taxon>
        <taxon>Embryophyta</taxon>
        <taxon>Anthocerotophyta</taxon>
        <taxon>Anthocerotopsida</taxon>
        <taxon>Anthocerotidae</taxon>
        <taxon>Anthocerotales</taxon>
        <taxon>Anthocerotaceae</taxon>
        <taxon>Anthoceros</taxon>
    </lineage>
</organism>
<protein>
    <recommendedName>
        <fullName evidence="9">Potassium/proton antiporter CemA</fullName>
    </recommendedName>
    <alternativeName>
        <fullName evidence="9">Chloroplast envelope membrane protein A</fullName>
        <shortName evidence="9">CemA</shortName>
    </alternativeName>
</protein>
<evidence type="ECO:0000256" key="9">
    <source>
        <dbReference type="HAMAP-Rule" id="MF_01308"/>
    </source>
</evidence>
<keyword evidence="9" id="KW-0050">Antiport</keyword>
<dbReference type="PANTHER" id="PTHR33650">
    <property type="entry name" value="CHLOROPLAST ENVELOPE MEMBRANE PROTEIN-RELATED"/>
    <property type="match status" value="1"/>
</dbReference>
<feature type="transmembrane region" description="Helical" evidence="9">
    <location>
        <begin position="387"/>
        <end position="407"/>
    </location>
</feature>
<keyword evidence="7 9" id="KW-0472">Membrane</keyword>
<keyword evidence="9" id="KW-0630">Potassium</keyword>
<dbReference type="PANTHER" id="PTHR33650:SF2">
    <property type="entry name" value="CHLOROPLAST ENVELOPE MEMBRANE PROTEIN"/>
    <property type="match status" value="1"/>
</dbReference>
<gene>
    <name evidence="10" type="primary">ycf10</name>
    <name evidence="9" type="synonym">cemA</name>
</gene>
<evidence type="ECO:0000313" key="10">
    <source>
        <dbReference type="EMBL" id="QKD76432.1"/>
    </source>
</evidence>
<dbReference type="InterPro" id="IPR004282">
    <property type="entry name" value="CemA"/>
</dbReference>
<accession>A0A6M8AXL5</accession>
<keyword evidence="9" id="KW-1001">Plastid inner membrane</keyword>
<dbReference type="Pfam" id="PF03040">
    <property type="entry name" value="CemA"/>
    <property type="match status" value="1"/>
</dbReference>
<evidence type="ECO:0000256" key="8">
    <source>
        <dbReference type="ARBA" id="ARBA00043980"/>
    </source>
</evidence>
<geneLocation type="chloroplast" evidence="10"/>
<evidence type="ECO:0000256" key="2">
    <source>
        <dbReference type="ARBA" id="ARBA00022448"/>
    </source>
</evidence>
<comment type="similarity">
    <text evidence="8 9">Belongs to the CemA family.</text>
</comment>
<evidence type="ECO:0000256" key="4">
    <source>
        <dbReference type="ARBA" id="ARBA00022781"/>
    </source>
</evidence>
<dbReference type="AlphaFoldDB" id="A0A6M8AXL5"/>
<dbReference type="GeneID" id="55751191"/>
<sequence length="509" mass="60521">MKLYQWQILRWFFETLNCSLGRAYKASKRIQYIKKDYSFYKNTILFSKGSWQAINLYTNTELRNTLFIIYWSLLEYRISLCFLNLLRKIKFIEFKKLSVISFKALNLHSSLSHVNKQLYILPKIIFDRFYFYLWKNMYFSLLLHNSFSKFVKESIEESEQGEFNNENKKDFQDETYFVLNEFLEKDFSRIREMNRKLAWIEVTLNDLNTWKSYYLFFPFLSEMKNTPQNESSFKLKSFEITTPAYDSTGFILCSISRTLSRFQIELMGQSSSLVLQEFRSAKYQALAFIQYIGCLIFLPRIISRSPKEWFLEPWIKFWWDTYQSQISLNSFQEERASEGLQEVEEPLWLDKLVSNFLKNQSQDLNIEIYGETIELIRMYNENSIQTILHLLTGMICFTTLGALFILGKKRLSVLNSWIQESFYSLSDTMKAFAISLLTDLCIGFHLPHGWEVVIGSSSEHLGFAHNKHIISCFVSTFLVISDTVSKYWISRHSNRIFLLIVATYYTMNE</sequence>
<comment type="catalytic activity">
    <reaction evidence="9">
        <text>K(+)(in) + H(+)(out) = K(+)(out) + H(+)(in)</text>
        <dbReference type="Rhea" id="RHEA:29467"/>
        <dbReference type="ChEBI" id="CHEBI:15378"/>
        <dbReference type="ChEBI" id="CHEBI:29103"/>
    </reaction>
</comment>
<dbReference type="EMBL" id="MN544310">
    <property type="protein sequence ID" value="QKD76432.1"/>
    <property type="molecule type" value="Genomic_DNA"/>
</dbReference>
<keyword evidence="10" id="KW-0934">Plastid</keyword>
<keyword evidence="3 9" id="KW-0812">Transmembrane</keyword>
<dbReference type="RefSeq" id="YP_009862976.1">
    <property type="nucleotide sequence ID" value="NC_049001.1"/>
</dbReference>
<keyword evidence="6 9" id="KW-0406">Ion transport</keyword>
<dbReference type="GO" id="GO:0006813">
    <property type="term" value="P:potassium ion transport"/>
    <property type="evidence" value="ECO:0007669"/>
    <property type="project" value="UniProtKB-UniRule"/>
</dbReference>
<keyword evidence="4 9" id="KW-0375">Hydrogen ion transport</keyword>
<name>A0A6M8AXL5_ANTPU</name>
<comment type="caution">
    <text evidence="9">Lacks conserved residue(s) required for the propagation of feature annotation.</text>
</comment>
<keyword evidence="2 9" id="KW-0813">Transport</keyword>
<evidence type="ECO:0000256" key="7">
    <source>
        <dbReference type="ARBA" id="ARBA00023136"/>
    </source>
</evidence>
<comment type="subcellular location">
    <subcellularLocation>
        <location evidence="1">Membrane</location>
        <topology evidence="1">Multi-pass membrane protein</topology>
    </subcellularLocation>
    <subcellularLocation>
        <location evidence="9">Plastid</location>
        <location evidence="9">Chloroplast inner membrane</location>
        <topology evidence="9">Multi-pass membrane protein</topology>
    </subcellularLocation>
</comment>
<keyword evidence="10" id="KW-0150">Chloroplast</keyword>
<dbReference type="GO" id="GO:0015297">
    <property type="term" value="F:antiporter activity"/>
    <property type="evidence" value="ECO:0007669"/>
    <property type="project" value="UniProtKB-KW"/>
</dbReference>
<dbReference type="GO" id="GO:0009706">
    <property type="term" value="C:chloroplast inner membrane"/>
    <property type="evidence" value="ECO:0007669"/>
    <property type="project" value="UniProtKB-SubCell"/>
</dbReference>
<keyword evidence="9" id="KW-0633">Potassium transport</keyword>
<comment type="function">
    <text evidence="9">Contributes to K(+)/H(+) antiport activity by supporting proton efflux to control proton extrusion and homeostasis in chloroplasts in a light-dependent manner to modulate photosynthesis. Prevents excessive induction of non-photochemical quenching (NPQ) under continuous-light conditions. Indirectly promotes efficient inorganic carbon uptake into chloroplasts.</text>
</comment>
<evidence type="ECO:0000256" key="1">
    <source>
        <dbReference type="ARBA" id="ARBA00004141"/>
    </source>
</evidence>
<dbReference type="GO" id="GO:0015078">
    <property type="term" value="F:proton transmembrane transporter activity"/>
    <property type="evidence" value="ECO:0007669"/>
    <property type="project" value="UniProtKB-UniRule"/>
</dbReference>
<reference evidence="10" key="2">
    <citation type="journal article" date="2020" name="Nat. Plants">
        <title>Anthoceros genomes illuminate the origin of land plants and the unique biology of hornworts.</title>
        <authorList>
            <person name="Li F.W."/>
            <person name="Nishiyama T."/>
            <person name="Waller M."/>
            <person name="Frangedakis E."/>
            <person name="Keller J."/>
            <person name="Li Z."/>
            <person name="Fernandez-Pozo N."/>
            <person name="Barker M.S."/>
            <person name="Bennett T."/>
            <person name="Blazquez M.A."/>
            <person name="Cheng S."/>
            <person name="Cuming A.C."/>
            <person name="de Vries J."/>
            <person name="de Vries S."/>
            <person name="Delaux P.M."/>
            <person name="Diop I.S."/>
            <person name="Harrison C.J."/>
            <person name="Hauser D."/>
            <person name="Hernandez-Garcia J."/>
            <person name="Kirbis A."/>
            <person name="Meeks J.C."/>
            <person name="Monte I."/>
            <person name="Mutte S.K."/>
            <person name="Neubauer A."/>
            <person name="Quandt D."/>
            <person name="Robison T."/>
            <person name="Shimamura M."/>
            <person name="Rensing S.A."/>
            <person name="Villarreal J.C."/>
            <person name="Weijers D."/>
            <person name="Wicke S."/>
            <person name="Wong G.K."/>
            <person name="Sakakibara K."/>
            <person name="Szovenyi P."/>
        </authorList>
    </citation>
    <scope>NUCLEOTIDE SEQUENCE</scope>
</reference>
<reference evidence="10" key="1">
    <citation type="submission" date="2019-10" db="EMBL/GenBank/DDBJ databases">
        <authorList>
            <person name="Robison T.A."/>
            <person name="Li F.-W."/>
        </authorList>
    </citation>
    <scope>NUCLEOTIDE SEQUENCE</scope>
</reference>
<evidence type="ECO:0000256" key="3">
    <source>
        <dbReference type="ARBA" id="ARBA00022692"/>
    </source>
</evidence>
<evidence type="ECO:0000256" key="6">
    <source>
        <dbReference type="ARBA" id="ARBA00023065"/>
    </source>
</evidence>
<keyword evidence="5 9" id="KW-1133">Transmembrane helix</keyword>
<proteinExistence type="inferred from homology"/>
<dbReference type="HAMAP" id="MF_01308">
    <property type="entry name" value="CemA_PxcA"/>
    <property type="match status" value="1"/>
</dbReference>